<evidence type="ECO:0000313" key="6">
    <source>
        <dbReference type="Proteomes" id="UP001597460"/>
    </source>
</evidence>
<evidence type="ECO:0000259" key="4">
    <source>
        <dbReference type="Pfam" id="PF25990"/>
    </source>
</evidence>
<feature type="coiled-coil region" evidence="3">
    <location>
        <begin position="96"/>
        <end position="123"/>
    </location>
</feature>
<evidence type="ECO:0000256" key="1">
    <source>
        <dbReference type="ARBA" id="ARBA00004196"/>
    </source>
</evidence>
<dbReference type="InterPro" id="IPR050465">
    <property type="entry name" value="UPF0194_transport"/>
</dbReference>
<dbReference type="Gene3D" id="2.40.30.170">
    <property type="match status" value="1"/>
</dbReference>
<accession>A0ABW5JE09</accession>
<evidence type="ECO:0000313" key="5">
    <source>
        <dbReference type="EMBL" id="MFD2530954.1"/>
    </source>
</evidence>
<comment type="subcellular location">
    <subcellularLocation>
        <location evidence="1">Cell envelope</location>
    </subcellularLocation>
</comment>
<keyword evidence="6" id="KW-1185">Reference proteome</keyword>
<reference evidence="6" key="1">
    <citation type="journal article" date="2019" name="Int. J. Syst. Evol. Microbiol.">
        <title>The Global Catalogue of Microorganisms (GCM) 10K type strain sequencing project: providing services to taxonomists for standard genome sequencing and annotation.</title>
        <authorList>
            <consortium name="The Broad Institute Genomics Platform"/>
            <consortium name="The Broad Institute Genome Sequencing Center for Infectious Disease"/>
            <person name="Wu L."/>
            <person name="Ma J."/>
        </authorList>
    </citation>
    <scope>NUCLEOTIDE SEQUENCE [LARGE SCALE GENOMIC DNA]</scope>
    <source>
        <strain evidence="6">KCTC 52042</strain>
    </source>
</reference>
<dbReference type="InterPro" id="IPR058636">
    <property type="entry name" value="Beta-barrel_YknX"/>
</dbReference>
<name>A0ABW5JE09_9BACT</name>
<protein>
    <submittedName>
        <fullName evidence="5">Efflux RND transporter periplasmic adaptor subunit</fullName>
    </submittedName>
</protein>
<dbReference type="RefSeq" id="WP_390297074.1">
    <property type="nucleotide sequence ID" value="NZ_JBHULI010000001.1"/>
</dbReference>
<comment type="caution">
    <text evidence="5">The sequence shown here is derived from an EMBL/GenBank/DDBJ whole genome shotgun (WGS) entry which is preliminary data.</text>
</comment>
<feature type="coiled-coil region" evidence="3">
    <location>
        <begin position="160"/>
        <end position="219"/>
    </location>
</feature>
<organism evidence="5 6">
    <name type="scientific">Gracilimonas halophila</name>
    <dbReference type="NCBI Taxonomy" id="1834464"/>
    <lineage>
        <taxon>Bacteria</taxon>
        <taxon>Pseudomonadati</taxon>
        <taxon>Balneolota</taxon>
        <taxon>Balneolia</taxon>
        <taxon>Balneolales</taxon>
        <taxon>Balneolaceae</taxon>
        <taxon>Gracilimonas</taxon>
    </lineage>
</organism>
<evidence type="ECO:0000256" key="2">
    <source>
        <dbReference type="ARBA" id="ARBA00023054"/>
    </source>
</evidence>
<feature type="domain" description="YknX-like beta-barrel" evidence="4">
    <location>
        <begin position="264"/>
        <end position="331"/>
    </location>
</feature>
<sequence>MKKKYLIPATVIVLSLVAWFVFGGDTSDSVELTTSPKKGEFVVDVTTTGELRAKQSVEIRGPQGVREIRLFNLKIQRLIPEGTIVKEGDFVAELDRSEITGRLQDALLELQQAQSQVTQVSLDSTLTLSQARDNLINLEYALEERQIAVDQSQYESPAVQRQAEIDLDKARRQLAQEKKNYVTKVKQAEAQMSEVEADLQEEQNEVNKIRSLLQNFTVTAPAQGMVIYKRNYDGSKVTEGSDISAWNPTVAELPDFSYMESVTYVNEVDVQKVTKDQNVEIGLDAIPDKRLTGKVTSVANIGEQRPNSDSKVYEVIIAVTESDSVLRPAMTTSNRVIVHRVPEAMYIPLETIHVQDSTSFVFKQDGLYPVMQQVELGLMNENEVIVHRGLSMDDVIYLSVPADTVGIERMYLEEEITSN</sequence>
<dbReference type="EMBL" id="JBHULI010000001">
    <property type="protein sequence ID" value="MFD2530954.1"/>
    <property type="molecule type" value="Genomic_DNA"/>
</dbReference>
<dbReference type="PANTHER" id="PTHR32347:SF23">
    <property type="entry name" value="BLL5650 PROTEIN"/>
    <property type="match status" value="1"/>
</dbReference>
<evidence type="ECO:0000256" key="3">
    <source>
        <dbReference type="SAM" id="Coils"/>
    </source>
</evidence>
<proteinExistence type="predicted"/>
<dbReference type="Pfam" id="PF25990">
    <property type="entry name" value="Beta-barrel_YknX"/>
    <property type="match status" value="1"/>
</dbReference>
<dbReference type="Proteomes" id="UP001597460">
    <property type="component" value="Unassembled WGS sequence"/>
</dbReference>
<gene>
    <name evidence="5" type="ORF">ACFSVN_00675</name>
</gene>
<dbReference type="PANTHER" id="PTHR32347">
    <property type="entry name" value="EFFLUX SYSTEM COMPONENT YKNX-RELATED"/>
    <property type="match status" value="1"/>
</dbReference>
<keyword evidence="2 3" id="KW-0175">Coiled coil</keyword>